<evidence type="ECO:0000259" key="1">
    <source>
        <dbReference type="Pfam" id="PF03101"/>
    </source>
</evidence>
<dbReference type="PANTHER" id="PTHR46328">
    <property type="entry name" value="FAR-RED IMPAIRED RESPONSIVE (FAR1) FAMILY PROTEIN-RELATED"/>
    <property type="match status" value="1"/>
</dbReference>
<dbReference type="AlphaFoldDB" id="A0A835DKX1"/>
<name>A0A835DKX1_TETSI</name>
<sequence>MAGSSTHYDIDDDDVVDLYDEPSLGHFVNGIKYEDVMELEFASEAEGYEFYNSYARSMGFSTRKDNVVRFRGHVISSRRFVCSRRGHRLKKYMELDGRMRKPRPLSRCGCNASLVINFDKITGRWNVKEFKPEHIISLHIL</sequence>
<dbReference type="Pfam" id="PF03101">
    <property type="entry name" value="FAR1"/>
    <property type="match status" value="1"/>
</dbReference>
<dbReference type="OMA" id="THSEINM"/>
<proteinExistence type="predicted"/>
<dbReference type="InterPro" id="IPR004330">
    <property type="entry name" value="FAR1_DNA_bnd_dom"/>
</dbReference>
<dbReference type="EMBL" id="JABCRI010000004">
    <property type="protein sequence ID" value="KAF8407311.1"/>
    <property type="molecule type" value="Genomic_DNA"/>
</dbReference>
<dbReference type="Proteomes" id="UP000655225">
    <property type="component" value="Unassembled WGS sequence"/>
</dbReference>
<feature type="domain" description="FAR1" evidence="1">
    <location>
        <begin position="49"/>
        <end position="134"/>
    </location>
</feature>
<keyword evidence="3" id="KW-1185">Reference proteome</keyword>
<evidence type="ECO:0000313" key="2">
    <source>
        <dbReference type="EMBL" id="KAF8407311.1"/>
    </source>
</evidence>
<accession>A0A835DKX1</accession>
<comment type="caution">
    <text evidence="2">The sequence shown here is derived from an EMBL/GenBank/DDBJ whole genome shotgun (WGS) entry which is preliminary data.</text>
</comment>
<evidence type="ECO:0000313" key="3">
    <source>
        <dbReference type="Proteomes" id="UP000655225"/>
    </source>
</evidence>
<dbReference type="OrthoDB" id="1894539at2759"/>
<gene>
    <name evidence="2" type="ORF">HHK36_006438</name>
</gene>
<protein>
    <recommendedName>
        <fullName evidence="1">FAR1 domain-containing protein</fullName>
    </recommendedName>
</protein>
<reference evidence="2 3" key="1">
    <citation type="submission" date="2020-04" db="EMBL/GenBank/DDBJ databases">
        <title>Plant Genome Project.</title>
        <authorList>
            <person name="Zhang R.-G."/>
        </authorList>
    </citation>
    <scope>NUCLEOTIDE SEQUENCE [LARGE SCALE GENOMIC DNA]</scope>
    <source>
        <strain evidence="2">YNK0</strain>
        <tissue evidence="2">Leaf</tissue>
    </source>
</reference>
<organism evidence="2 3">
    <name type="scientific">Tetracentron sinense</name>
    <name type="common">Spur-leaf</name>
    <dbReference type="NCBI Taxonomy" id="13715"/>
    <lineage>
        <taxon>Eukaryota</taxon>
        <taxon>Viridiplantae</taxon>
        <taxon>Streptophyta</taxon>
        <taxon>Embryophyta</taxon>
        <taxon>Tracheophyta</taxon>
        <taxon>Spermatophyta</taxon>
        <taxon>Magnoliopsida</taxon>
        <taxon>Trochodendrales</taxon>
        <taxon>Trochodendraceae</taxon>
        <taxon>Tetracentron</taxon>
    </lineage>
</organism>